<dbReference type="Proteomes" id="UP000766550">
    <property type="component" value="Unassembled WGS sequence"/>
</dbReference>
<organism evidence="4 5">
    <name type="scientific">Haloarcula limicola</name>
    <dbReference type="NCBI Taxonomy" id="1429915"/>
    <lineage>
        <taxon>Archaea</taxon>
        <taxon>Methanobacteriati</taxon>
        <taxon>Methanobacteriota</taxon>
        <taxon>Stenosarchaea group</taxon>
        <taxon>Halobacteria</taxon>
        <taxon>Halobacteriales</taxon>
        <taxon>Haloarculaceae</taxon>
        <taxon>Haloarcula</taxon>
    </lineage>
</organism>
<dbReference type="Pfam" id="PF13649">
    <property type="entry name" value="Methyltransf_25"/>
    <property type="match status" value="1"/>
</dbReference>
<dbReference type="InterPro" id="IPR029063">
    <property type="entry name" value="SAM-dependent_MTases_sf"/>
</dbReference>
<dbReference type="EMBL" id="JAHQXF010000002">
    <property type="protein sequence ID" value="MBV0925346.1"/>
    <property type="molecule type" value="Genomic_DNA"/>
</dbReference>
<dbReference type="SUPFAM" id="SSF53335">
    <property type="entry name" value="S-adenosyl-L-methionine-dependent methyltransferases"/>
    <property type="match status" value="1"/>
</dbReference>
<sequence length="254" mass="28003">MSDNEWDPGDYDDGHGFVSEYGRDVLELLDPRPGERILDVGCGTGHLTAAIADSGADAVGIDASAEMIREARQTYPDLSFERADAREYEPNGEFDAVFSNAALHWIPGGDHDAVLSTVADALGECGRFVAELGGRGNVRRIVDALDAELRERGERVVHPWYFPSVGEYASRVESHGFEVTAARLFDRPTELDGGADGLRNWIEIFGDDFFAGVDDSEREAVLDGVEGRLRDGLFDPETATWTADYRRLRFVAER</sequence>
<dbReference type="RefSeq" id="WP_162318178.1">
    <property type="nucleotide sequence ID" value="NZ_JAHQXF010000002.1"/>
</dbReference>
<evidence type="ECO:0000256" key="1">
    <source>
        <dbReference type="ARBA" id="ARBA00022603"/>
    </source>
</evidence>
<keyword evidence="5" id="KW-1185">Reference proteome</keyword>
<evidence type="ECO:0000259" key="3">
    <source>
        <dbReference type="Pfam" id="PF13649"/>
    </source>
</evidence>
<reference evidence="4 5" key="1">
    <citation type="submission" date="2021-06" db="EMBL/GenBank/DDBJ databases">
        <title>New haloarchaea isolates fom saline soil.</title>
        <authorList>
            <person name="Duran-Viseras A."/>
            <person name="Sanchez-Porro C.S."/>
            <person name="Ventosa A."/>
        </authorList>
    </citation>
    <scope>NUCLEOTIDE SEQUENCE [LARGE SCALE GENOMIC DNA]</scope>
    <source>
        <strain evidence="4 5">JCM 183640</strain>
    </source>
</reference>
<dbReference type="OrthoDB" id="11691at2157"/>
<dbReference type="InterPro" id="IPR041698">
    <property type="entry name" value="Methyltransf_25"/>
</dbReference>
<feature type="domain" description="Methyltransferase" evidence="3">
    <location>
        <begin position="37"/>
        <end position="124"/>
    </location>
</feature>
<dbReference type="CDD" id="cd02440">
    <property type="entry name" value="AdoMet_MTases"/>
    <property type="match status" value="1"/>
</dbReference>
<gene>
    <name evidence="4" type="ORF">KTS45_14160</name>
</gene>
<protein>
    <submittedName>
        <fullName evidence="4">Methyltransferase domain-containing protein</fullName>
    </submittedName>
</protein>
<evidence type="ECO:0000313" key="5">
    <source>
        <dbReference type="Proteomes" id="UP000766550"/>
    </source>
</evidence>
<evidence type="ECO:0000256" key="2">
    <source>
        <dbReference type="ARBA" id="ARBA00022679"/>
    </source>
</evidence>
<dbReference type="GO" id="GO:0032259">
    <property type="term" value="P:methylation"/>
    <property type="evidence" value="ECO:0007669"/>
    <property type="project" value="UniProtKB-KW"/>
</dbReference>
<dbReference type="GO" id="GO:0008168">
    <property type="term" value="F:methyltransferase activity"/>
    <property type="evidence" value="ECO:0007669"/>
    <property type="project" value="UniProtKB-KW"/>
</dbReference>
<keyword evidence="2" id="KW-0808">Transferase</keyword>
<dbReference type="PANTHER" id="PTHR43861">
    <property type="entry name" value="TRANS-ACONITATE 2-METHYLTRANSFERASE-RELATED"/>
    <property type="match status" value="1"/>
</dbReference>
<keyword evidence="1 4" id="KW-0489">Methyltransferase</keyword>
<dbReference type="PANTHER" id="PTHR43861:SF1">
    <property type="entry name" value="TRANS-ACONITATE 2-METHYLTRANSFERASE"/>
    <property type="match status" value="1"/>
</dbReference>
<dbReference type="Gene3D" id="3.40.50.150">
    <property type="entry name" value="Vaccinia Virus protein VP39"/>
    <property type="match status" value="1"/>
</dbReference>
<evidence type="ECO:0000313" key="4">
    <source>
        <dbReference type="EMBL" id="MBV0925346.1"/>
    </source>
</evidence>
<proteinExistence type="predicted"/>
<comment type="caution">
    <text evidence="4">The sequence shown here is derived from an EMBL/GenBank/DDBJ whole genome shotgun (WGS) entry which is preliminary data.</text>
</comment>
<name>A0A8J8C4A8_9EURY</name>
<accession>A0A8J8C4A8</accession>
<dbReference type="AlphaFoldDB" id="A0A8J8C4A8"/>